<feature type="transmembrane region" description="Helical" evidence="8">
    <location>
        <begin position="130"/>
        <end position="151"/>
    </location>
</feature>
<keyword evidence="6 8" id="KW-1133">Transmembrane helix</keyword>
<dbReference type="Pfam" id="PF03591">
    <property type="entry name" value="AzlC"/>
    <property type="match status" value="1"/>
</dbReference>
<dbReference type="PANTHER" id="PTHR34979:SF1">
    <property type="entry name" value="INNER MEMBRANE PROTEIN YGAZ"/>
    <property type="match status" value="1"/>
</dbReference>
<comment type="similarity">
    <text evidence="2">Belongs to the AzlC family.</text>
</comment>
<dbReference type="AlphaFoldDB" id="A0A6G7WJC6"/>
<dbReference type="GO" id="GO:0005886">
    <property type="term" value="C:plasma membrane"/>
    <property type="evidence" value="ECO:0007669"/>
    <property type="project" value="UniProtKB-SubCell"/>
</dbReference>
<keyword evidence="3" id="KW-0813">Transport</keyword>
<evidence type="ECO:0000256" key="3">
    <source>
        <dbReference type="ARBA" id="ARBA00022448"/>
    </source>
</evidence>
<organism evidence="9 10">
    <name type="scientific">Jeotgalibaca porci</name>
    <dbReference type="NCBI Taxonomy" id="1868793"/>
    <lineage>
        <taxon>Bacteria</taxon>
        <taxon>Bacillati</taxon>
        <taxon>Bacillota</taxon>
        <taxon>Bacilli</taxon>
        <taxon>Lactobacillales</taxon>
        <taxon>Carnobacteriaceae</taxon>
        <taxon>Jeotgalibaca</taxon>
    </lineage>
</organism>
<dbReference type="Proteomes" id="UP000501830">
    <property type="component" value="Chromosome"/>
</dbReference>
<dbReference type="EMBL" id="CP049889">
    <property type="protein sequence ID" value="QIK52346.1"/>
    <property type="molecule type" value="Genomic_DNA"/>
</dbReference>
<proteinExistence type="inferred from homology"/>
<dbReference type="GeneID" id="94553618"/>
<accession>A0A6G7WJC6</accession>
<evidence type="ECO:0000256" key="2">
    <source>
        <dbReference type="ARBA" id="ARBA00010735"/>
    </source>
</evidence>
<comment type="subcellular location">
    <subcellularLocation>
        <location evidence="1">Cell membrane</location>
        <topology evidence="1">Multi-pass membrane protein</topology>
    </subcellularLocation>
</comment>
<evidence type="ECO:0000256" key="6">
    <source>
        <dbReference type="ARBA" id="ARBA00022989"/>
    </source>
</evidence>
<feature type="transmembrane region" description="Helical" evidence="8">
    <location>
        <begin position="157"/>
        <end position="175"/>
    </location>
</feature>
<evidence type="ECO:0000313" key="10">
    <source>
        <dbReference type="Proteomes" id="UP000501830"/>
    </source>
</evidence>
<gene>
    <name evidence="9" type="ORF">G7058_10000</name>
</gene>
<reference evidence="9 10" key="1">
    <citation type="journal article" date="2017" name="Int. J. Syst. Evol. Microbiol.">
        <title>Jeotgalibaca porci sp. nov. and Jeotgalibaca arthritidis sp. nov., isolated from pigs, and emended description of the genus Jeotgalibaca.</title>
        <authorList>
            <person name="Zamora L."/>
            <person name="Perez-Sancho M."/>
            <person name="Dominguez L."/>
            <person name="Fernandez-Garayzabal J.F."/>
            <person name="Vela A.I."/>
        </authorList>
    </citation>
    <scope>NUCLEOTIDE SEQUENCE [LARGE SCALE GENOMIC DNA]</scope>
    <source>
        <strain evidence="9 10">CCUG 69148</strain>
    </source>
</reference>
<feature type="transmembrane region" description="Helical" evidence="8">
    <location>
        <begin position="182"/>
        <end position="199"/>
    </location>
</feature>
<dbReference type="GO" id="GO:1903785">
    <property type="term" value="P:L-valine transmembrane transport"/>
    <property type="evidence" value="ECO:0007669"/>
    <property type="project" value="TreeGrafter"/>
</dbReference>
<sequence>MKKEDWLSGIRTIFPVSISYIPLGLACGIVLQQSGFNALAVFFTSVLIYGGASQFLIASMVLSGLAAFEIITMVFFINLRHLLMSSTFAKRLSKESPLFTMLFAHIITDESFAVNTLKFRLDSNWTTEKGMAASITAWLTWVFSTVAGSLLGNTFTVSTVVMNYVLTAMFIFLLVSQMENKLLVWVGLFGLVVAVLMKLMMPGGIAILVASIISSLFGVTLETYMGKKGGAVHES</sequence>
<feature type="transmembrane region" description="Helical" evidence="8">
    <location>
        <begin position="64"/>
        <end position="83"/>
    </location>
</feature>
<keyword evidence="10" id="KW-1185">Reference proteome</keyword>
<evidence type="ECO:0000313" key="9">
    <source>
        <dbReference type="EMBL" id="QIK52346.1"/>
    </source>
</evidence>
<evidence type="ECO:0000256" key="4">
    <source>
        <dbReference type="ARBA" id="ARBA00022475"/>
    </source>
</evidence>
<evidence type="ECO:0000256" key="7">
    <source>
        <dbReference type="ARBA" id="ARBA00023136"/>
    </source>
</evidence>
<dbReference type="PROSITE" id="PS51257">
    <property type="entry name" value="PROKAR_LIPOPROTEIN"/>
    <property type="match status" value="1"/>
</dbReference>
<feature type="transmembrane region" description="Helical" evidence="8">
    <location>
        <begin position="12"/>
        <end position="31"/>
    </location>
</feature>
<dbReference type="KEGG" id="jpo:G7058_10000"/>
<keyword evidence="5 8" id="KW-0812">Transmembrane</keyword>
<keyword evidence="7 8" id="KW-0472">Membrane</keyword>
<evidence type="ECO:0000256" key="8">
    <source>
        <dbReference type="SAM" id="Phobius"/>
    </source>
</evidence>
<keyword evidence="4" id="KW-1003">Cell membrane</keyword>
<dbReference type="InterPro" id="IPR011606">
    <property type="entry name" value="Brnchd-chn_aa_trnsp_permease"/>
</dbReference>
<dbReference type="RefSeq" id="WP_166063407.1">
    <property type="nucleotide sequence ID" value="NZ_CP049889.1"/>
</dbReference>
<feature type="transmembrane region" description="Helical" evidence="8">
    <location>
        <begin position="205"/>
        <end position="225"/>
    </location>
</feature>
<evidence type="ECO:0000256" key="5">
    <source>
        <dbReference type="ARBA" id="ARBA00022692"/>
    </source>
</evidence>
<protein>
    <submittedName>
        <fullName evidence="9">Branched-chain amino acid ABC transporter permease</fullName>
    </submittedName>
</protein>
<evidence type="ECO:0000256" key="1">
    <source>
        <dbReference type="ARBA" id="ARBA00004651"/>
    </source>
</evidence>
<dbReference type="PANTHER" id="PTHR34979">
    <property type="entry name" value="INNER MEMBRANE PROTEIN YGAZ"/>
    <property type="match status" value="1"/>
</dbReference>
<name>A0A6G7WJC6_9LACT</name>